<evidence type="ECO:0000259" key="7">
    <source>
        <dbReference type="Pfam" id="PF02656"/>
    </source>
</evidence>
<evidence type="ECO:0000256" key="6">
    <source>
        <dbReference type="SAM" id="Phobius"/>
    </source>
</evidence>
<evidence type="ECO:0000256" key="4">
    <source>
        <dbReference type="ARBA" id="ARBA00023136"/>
    </source>
</evidence>
<evidence type="ECO:0000256" key="2">
    <source>
        <dbReference type="ARBA" id="ARBA00022692"/>
    </source>
</evidence>
<dbReference type="InterPro" id="IPR003807">
    <property type="entry name" value="DUF202"/>
</dbReference>
<accession>A0A0W8INN1</accession>
<gene>
    <name evidence="8" type="ORF">AVL61_00415</name>
</gene>
<proteinExistence type="predicted"/>
<comment type="caution">
    <text evidence="8">The sequence shown here is derived from an EMBL/GenBank/DDBJ whole genome shotgun (WGS) entry which is preliminary data.</text>
</comment>
<dbReference type="RefSeq" id="WP_058872848.1">
    <property type="nucleotide sequence ID" value="NZ_LQBK01000004.1"/>
</dbReference>
<dbReference type="AlphaFoldDB" id="A0A0W8INN1"/>
<feature type="transmembrane region" description="Helical" evidence="6">
    <location>
        <begin position="56"/>
        <end position="74"/>
    </location>
</feature>
<evidence type="ECO:0000313" key="9">
    <source>
        <dbReference type="Proteomes" id="UP000053512"/>
    </source>
</evidence>
<feature type="region of interest" description="Disordered" evidence="5">
    <location>
        <begin position="1"/>
        <end position="25"/>
    </location>
</feature>
<feature type="transmembrane region" description="Helical" evidence="6">
    <location>
        <begin position="95"/>
        <end position="117"/>
    </location>
</feature>
<dbReference type="OrthoDB" id="3701077at2"/>
<evidence type="ECO:0000256" key="5">
    <source>
        <dbReference type="SAM" id="MobiDB-lite"/>
    </source>
</evidence>
<evidence type="ECO:0000256" key="1">
    <source>
        <dbReference type="ARBA" id="ARBA00004127"/>
    </source>
</evidence>
<name>A0A0W8INN1_KOCRO</name>
<dbReference type="Proteomes" id="UP000053512">
    <property type="component" value="Unassembled WGS sequence"/>
</dbReference>
<evidence type="ECO:0000256" key="3">
    <source>
        <dbReference type="ARBA" id="ARBA00022989"/>
    </source>
</evidence>
<evidence type="ECO:0000313" key="8">
    <source>
        <dbReference type="EMBL" id="KUG61432.1"/>
    </source>
</evidence>
<feature type="compositionally biased region" description="Polar residues" evidence="5">
    <location>
        <begin position="1"/>
        <end position="11"/>
    </location>
</feature>
<reference evidence="9" key="1">
    <citation type="submission" date="2015-12" db="EMBL/GenBank/DDBJ databases">
        <authorList>
            <person name="Nair G.R."/>
            <person name="Kaur G."/>
            <person name="Mayilraj S."/>
        </authorList>
    </citation>
    <scope>NUCLEOTIDE SEQUENCE [LARGE SCALE GENOMIC DNA]</scope>
    <source>
        <strain evidence="9">CD08_4</strain>
    </source>
</reference>
<dbReference type="Pfam" id="PF02656">
    <property type="entry name" value="DUF202"/>
    <property type="match status" value="1"/>
</dbReference>
<dbReference type="GO" id="GO:0012505">
    <property type="term" value="C:endomembrane system"/>
    <property type="evidence" value="ECO:0007669"/>
    <property type="project" value="UniProtKB-SubCell"/>
</dbReference>
<organism evidence="8 9">
    <name type="scientific">Kocuria rosea subsp. polaris</name>
    <dbReference type="NCBI Taxonomy" id="136273"/>
    <lineage>
        <taxon>Bacteria</taxon>
        <taxon>Bacillati</taxon>
        <taxon>Actinomycetota</taxon>
        <taxon>Actinomycetes</taxon>
        <taxon>Micrococcales</taxon>
        <taxon>Micrococcaceae</taxon>
        <taxon>Kocuria</taxon>
    </lineage>
</organism>
<dbReference type="EMBL" id="LQBK01000004">
    <property type="protein sequence ID" value="KUG61432.1"/>
    <property type="molecule type" value="Genomic_DNA"/>
</dbReference>
<keyword evidence="3 6" id="KW-1133">Transmembrane helix</keyword>
<feature type="transmembrane region" description="Helical" evidence="6">
    <location>
        <begin position="31"/>
        <end position="50"/>
    </location>
</feature>
<sequence>MISSSPQSPGTRTPAPAHDDPGLQPERTVLAWGRTVLALITAAAVCLRWVSHHGPFVLALFAVAVLTGTAIYLTQRARYARSSSGITTERVAADVRGVLGVTAATVVLGCLGLYVVVVLA</sequence>
<keyword evidence="4 6" id="KW-0472">Membrane</keyword>
<keyword evidence="2 6" id="KW-0812">Transmembrane</keyword>
<feature type="domain" description="DUF202" evidence="7">
    <location>
        <begin position="20"/>
        <end position="83"/>
    </location>
</feature>
<protein>
    <recommendedName>
        <fullName evidence="7">DUF202 domain-containing protein</fullName>
    </recommendedName>
</protein>
<comment type="subcellular location">
    <subcellularLocation>
        <location evidence="1">Endomembrane system</location>
        <topology evidence="1">Multi-pass membrane protein</topology>
    </subcellularLocation>
</comment>